<dbReference type="Pfam" id="PF01553">
    <property type="entry name" value="Acyltransferase"/>
    <property type="match status" value="1"/>
</dbReference>
<keyword evidence="7" id="KW-1185">Reference proteome</keyword>
<organism evidence="7">
    <name type="scientific">Salpingoeca rosetta (strain ATCC 50818 / BSB-021)</name>
    <dbReference type="NCBI Taxonomy" id="946362"/>
    <lineage>
        <taxon>Eukaryota</taxon>
        <taxon>Choanoflagellata</taxon>
        <taxon>Craspedida</taxon>
        <taxon>Salpingoecidae</taxon>
        <taxon>Salpingoeca</taxon>
    </lineage>
</organism>
<accession>F2U4P1</accession>
<evidence type="ECO:0000259" key="5">
    <source>
        <dbReference type="SMART" id="SM00563"/>
    </source>
</evidence>
<dbReference type="OMA" id="ELCERPW"/>
<sequence>MMRNSSSRDGGGGGDSSRAGPPELRLRPFPVRSIRPRPLWEHALTGACAVGLFAAFPVFTSAFNIAVFSGLGLVSKPLLRAAGNAIRASFYRHVLIFVRDVGGTKFTLYGDLPGDENQLCICNHQSDVDWLTITAALRPANCDGRCAFILKNTLKYVPMFGWFWWMSGFVYVRKSWQKDEPRIKRKLTEIAESGQNYSLIIFPEGTRYTPQKAKESLAFAHSRGLPETQHVLTPRSKGFIAAVQSLGTSLDSVYDMTIAYTSATGSYVRPEPPTLFGTVGREYNHVHIHVRRHRAADLPHNAADIDAWLRKRFEEKEALMQRFHQGYGFDGPQYELCERPWTLAGQMLLAASSIAFLFATKTGRRVLTAELVLSGVVLTTAGVVFL</sequence>
<evidence type="ECO:0000256" key="3">
    <source>
        <dbReference type="ARBA" id="ARBA00023315"/>
    </source>
</evidence>
<dbReference type="SUPFAM" id="SSF69593">
    <property type="entry name" value="Glycerol-3-phosphate (1)-acyltransferase"/>
    <property type="match status" value="1"/>
</dbReference>
<evidence type="ECO:0000313" key="6">
    <source>
        <dbReference type="EMBL" id="EGD82607.1"/>
    </source>
</evidence>
<dbReference type="GO" id="GO:0016746">
    <property type="term" value="F:acyltransferase activity"/>
    <property type="evidence" value="ECO:0007669"/>
    <property type="project" value="UniProtKB-KW"/>
</dbReference>
<dbReference type="GeneID" id="16076430"/>
<dbReference type="CDD" id="cd07990">
    <property type="entry name" value="LPLAT_LCLAT1-like"/>
    <property type="match status" value="1"/>
</dbReference>
<dbReference type="PANTHER" id="PTHR10983">
    <property type="entry name" value="1-ACYLGLYCEROL-3-PHOSPHATE ACYLTRANSFERASE-RELATED"/>
    <property type="match status" value="1"/>
</dbReference>
<keyword evidence="2" id="KW-0808">Transferase</keyword>
<evidence type="ECO:0000256" key="1">
    <source>
        <dbReference type="ARBA" id="ARBA00008655"/>
    </source>
</evidence>
<dbReference type="eggNOG" id="KOG1505">
    <property type="taxonomic scope" value="Eukaryota"/>
</dbReference>
<dbReference type="RefSeq" id="XP_004995843.1">
    <property type="nucleotide sequence ID" value="XM_004995786.1"/>
</dbReference>
<dbReference type="EMBL" id="GL832961">
    <property type="protein sequence ID" value="EGD82607.1"/>
    <property type="molecule type" value="Genomic_DNA"/>
</dbReference>
<dbReference type="FunCoup" id="F2U4P1">
    <property type="interactions" value="702"/>
</dbReference>
<comment type="similarity">
    <text evidence="1">Belongs to the 1-acyl-sn-glycerol-3-phosphate acyltransferase family.</text>
</comment>
<evidence type="ECO:0000256" key="2">
    <source>
        <dbReference type="ARBA" id="ARBA00022679"/>
    </source>
</evidence>
<evidence type="ECO:0000313" key="7">
    <source>
        <dbReference type="Proteomes" id="UP000007799"/>
    </source>
</evidence>
<reference evidence="6" key="1">
    <citation type="submission" date="2009-08" db="EMBL/GenBank/DDBJ databases">
        <title>Annotation of Salpingoeca rosetta.</title>
        <authorList>
            <consortium name="The Broad Institute Genome Sequencing Platform"/>
            <person name="Russ C."/>
            <person name="Cuomo C."/>
            <person name="Burger G."/>
            <person name="Gray M.W."/>
            <person name="Holland P.W.H."/>
            <person name="King N."/>
            <person name="Lang F.B.F."/>
            <person name="Roger A.J."/>
            <person name="Ruiz-Trillo I."/>
            <person name="Young S.K."/>
            <person name="Zeng Q."/>
            <person name="Gargeya S."/>
            <person name="Alvarado L."/>
            <person name="Berlin A."/>
            <person name="Chapman S.B."/>
            <person name="Chen Z."/>
            <person name="Freedman E."/>
            <person name="Gellesch M."/>
            <person name="Goldberg J."/>
            <person name="Griggs A."/>
            <person name="Gujja S."/>
            <person name="Heilman E."/>
            <person name="Heiman D."/>
            <person name="Howarth C."/>
            <person name="Mehta T."/>
            <person name="Neiman D."/>
            <person name="Pearson M."/>
            <person name="Roberts A."/>
            <person name="Saif S."/>
            <person name="Shea T."/>
            <person name="Shenoy N."/>
            <person name="Sisk P."/>
            <person name="Stolte C."/>
            <person name="Sykes S."/>
            <person name="White J."/>
            <person name="Yandava C."/>
            <person name="Haas B."/>
            <person name="Nusbaum C."/>
            <person name="Birren B."/>
        </authorList>
    </citation>
    <scope>NUCLEOTIDE SEQUENCE [LARGE SCALE GENOMIC DNA]</scope>
    <source>
        <strain evidence="6">ATCC 50818</strain>
    </source>
</reference>
<gene>
    <name evidence="6" type="ORF">PTSG_03262</name>
</gene>
<evidence type="ECO:0000256" key="4">
    <source>
        <dbReference type="SAM" id="MobiDB-lite"/>
    </source>
</evidence>
<dbReference type="Proteomes" id="UP000007799">
    <property type="component" value="Unassembled WGS sequence"/>
</dbReference>
<dbReference type="GO" id="GO:0005783">
    <property type="term" value="C:endoplasmic reticulum"/>
    <property type="evidence" value="ECO:0007669"/>
    <property type="project" value="TreeGrafter"/>
</dbReference>
<dbReference type="InterPro" id="IPR032098">
    <property type="entry name" value="Acyltransf_C"/>
</dbReference>
<keyword evidence="3" id="KW-0012">Acyltransferase</keyword>
<proteinExistence type="inferred from homology"/>
<dbReference type="STRING" id="946362.F2U4P1"/>
<feature type="region of interest" description="Disordered" evidence="4">
    <location>
        <begin position="1"/>
        <end position="26"/>
    </location>
</feature>
<dbReference type="Pfam" id="PF16076">
    <property type="entry name" value="Acyltransf_C"/>
    <property type="match status" value="1"/>
</dbReference>
<name>F2U4P1_SALR5</name>
<dbReference type="PANTHER" id="PTHR10983:SF73">
    <property type="entry name" value="1-ACYL-SN-GLYCEROL-3-PHOSPHATE ACYLTRANSFERASE EPSILON"/>
    <property type="match status" value="1"/>
</dbReference>
<dbReference type="InterPro" id="IPR002123">
    <property type="entry name" value="Plipid/glycerol_acylTrfase"/>
</dbReference>
<dbReference type="AlphaFoldDB" id="F2U4P1"/>
<dbReference type="KEGG" id="sre:PTSG_03262"/>
<protein>
    <recommendedName>
        <fullName evidence="5">Phospholipid/glycerol acyltransferase domain-containing protein</fullName>
    </recommendedName>
</protein>
<feature type="domain" description="Phospholipid/glycerol acyltransferase" evidence="5">
    <location>
        <begin position="118"/>
        <end position="240"/>
    </location>
</feature>
<dbReference type="InParanoid" id="F2U4P1"/>
<dbReference type="SMART" id="SM00563">
    <property type="entry name" value="PlsC"/>
    <property type="match status" value="1"/>
</dbReference>
<dbReference type="OrthoDB" id="189226at2759"/>
<dbReference type="GO" id="GO:0036149">
    <property type="term" value="P:phosphatidylinositol acyl-chain remodeling"/>
    <property type="evidence" value="ECO:0007669"/>
    <property type="project" value="TreeGrafter"/>
</dbReference>